<dbReference type="AlphaFoldDB" id="A0A087UJB9"/>
<feature type="non-terminal residue" evidence="2">
    <location>
        <position position="1"/>
    </location>
</feature>
<evidence type="ECO:0000259" key="1">
    <source>
        <dbReference type="PROSITE" id="PS50057"/>
    </source>
</evidence>
<dbReference type="EMBL" id="KK120074">
    <property type="protein sequence ID" value="KFM77458.1"/>
    <property type="molecule type" value="Genomic_DNA"/>
</dbReference>
<dbReference type="InterPro" id="IPR000299">
    <property type="entry name" value="FERM_domain"/>
</dbReference>
<dbReference type="OrthoDB" id="6235974at2759"/>
<dbReference type="Gene3D" id="3.10.20.90">
    <property type="entry name" value="Phosphatidylinositol 3-kinase Catalytic Subunit, Chain A, domain 1"/>
    <property type="match status" value="1"/>
</dbReference>
<name>A0A087UJB9_STEMI</name>
<keyword evidence="3" id="KW-1185">Reference proteome</keyword>
<dbReference type="PROSITE" id="PS50057">
    <property type="entry name" value="FERM_3"/>
    <property type="match status" value="1"/>
</dbReference>
<dbReference type="Proteomes" id="UP000054359">
    <property type="component" value="Unassembled WGS sequence"/>
</dbReference>
<evidence type="ECO:0000313" key="3">
    <source>
        <dbReference type="Proteomes" id="UP000054359"/>
    </source>
</evidence>
<reference evidence="2 3" key="1">
    <citation type="submission" date="2013-11" db="EMBL/GenBank/DDBJ databases">
        <title>Genome sequencing of Stegodyphus mimosarum.</title>
        <authorList>
            <person name="Bechsgaard J."/>
        </authorList>
    </citation>
    <scope>NUCLEOTIDE SEQUENCE [LARGE SCALE GENOMIC DNA]</scope>
</reference>
<accession>A0A087UJB9</accession>
<feature type="domain" description="FERM" evidence="1">
    <location>
        <begin position="1"/>
        <end position="51"/>
    </location>
</feature>
<organism evidence="2 3">
    <name type="scientific">Stegodyphus mimosarum</name>
    <name type="common">African social velvet spider</name>
    <dbReference type="NCBI Taxonomy" id="407821"/>
    <lineage>
        <taxon>Eukaryota</taxon>
        <taxon>Metazoa</taxon>
        <taxon>Ecdysozoa</taxon>
        <taxon>Arthropoda</taxon>
        <taxon>Chelicerata</taxon>
        <taxon>Arachnida</taxon>
        <taxon>Araneae</taxon>
        <taxon>Araneomorphae</taxon>
        <taxon>Entelegynae</taxon>
        <taxon>Eresoidea</taxon>
        <taxon>Eresidae</taxon>
        <taxon>Stegodyphus</taxon>
    </lineage>
</organism>
<dbReference type="InterPro" id="IPR029071">
    <property type="entry name" value="Ubiquitin-like_domsf"/>
</dbReference>
<feature type="non-terminal residue" evidence="2">
    <location>
        <position position="51"/>
    </location>
</feature>
<protein>
    <recommendedName>
        <fullName evidence="1">FERM domain-containing protein</fullName>
    </recommendedName>
</protein>
<gene>
    <name evidence="2" type="ORF">X975_02581</name>
</gene>
<dbReference type="Pfam" id="PF09379">
    <property type="entry name" value="FERM_N"/>
    <property type="match status" value="1"/>
</dbReference>
<sequence length="51" mass="6167">KDFGSALYEQVFYHIDLTEKDYFGLQFTDANHVQAHHRILFHHHHHCYSDP</sequence>
<dbReference type="STRING" id="407821.A0A087UJB9"/>
<dbReference type="InterPro" id="IPR018979">
    <property type="entry name" value="FERM_N"/>
</dbReference>
<evidence type="ECO:0000313" key="2">
    <source>
        <dbReference type="EMBL" id="KFM77458.1"/>
    </source>
</evidence>
<dbReference type="SUPFAM" id="SSF54236">
    <property type="entry name" value="Ubiquitin-like"/>
    <property type="match status" value="1"/>
</dbReference>
<proteinExistence type="predicted"/>